<sequence length="473" mass="52130">MFKDNRDFVGALQKTGDAVRVSREVDWDLEAAAVTGRSCEMKGPACLFERLKDYPEGGRILGAPVATYRRLAIAMGLGPDTPMREVFQEFERRLSRPVKPVAVKAASCKENKLFGDDVDLYRFPIPTVHEGDGGRYIGTWHCVINQDPETGWTNWGMYRLMVFNRRLITGYLKPYSHFGLIQEKYKQAGKPMPVSVAIGADPLCAIVAASPVGIGEDEADFAGALAQSPIELVKCETNDLLVPAHAEIILEGEILRDVELPEGPFGEFPGFRTQGWAPGSAFKIKAITYRSNPILCLSPEGVGISDGKIGPSIAGAIGIKNRLKRYGVPVVDVYIPPEMGALVAVVSVKESNREIVSQIAGVIHGRRTSVPKVIIVNDDVDVFNLDEVMHAMGTRLHPIRGVSADPDKQGWTLVPYLSPEERSKGRLATGIYDCTWPAEWTKESDIPVRMSFQNAYPEALQKKIIAEWKQYGF</sequence>
<dbReference type="GO" id="GO:0005737">
    <property type="term" value="C:cytoplasm"/>
    <property type="evidence" value="ECO:0007669"/>
    <property type="project" value="TreeGrafter"/>
</dbReference>
<evidence type="ECO:0000313" key="5">
    <source>
        <dbReference type="Proteomes" id="UP000741360"/>
    </source>
</evidence>
<evidence type="ECO:0000313" key="4">
    <source>
        <dbReference type="EMBL" id="MBI3016197.1"/>
    </source>
</evidence>
<dbReference type="GO" id="GO:0033494">
    <property type="term" value="P:ferulate metabolic process"/>
    <property type="evidence" value="ECO:0007669"/>
    <property type="project" value="TreeGrafter"/>
</dbReference>
<dbReference type="Gene3D" id="3.40.1670.10">
    <property type="entry name" value="UbiD C-terminal domain-like"/>
    <property type="match status" value="1"/>
</dbReference>
<evidence type="ECO:0000259" key="3">
    <source>
        <dbReference type="Pfam" id="PF20696"/>
    </source>
</evidence>
<evidence type="ECO:0000259" key="2">
    <source>
        <dbReference type="Pfam" id="PF20695"/>
    </source>
</evidence>
<comment type="caution">
    <text evidence="4">The sequence shown here is derived from an EMBL/GenBank/DDBJ whole genome shotgun (WGS) entry which is preliminary data.</text>
</comment>
<dbReference type="EMBL" id="JACPSX010000274">
    <property type="protein sequence ID" value="MBI3016197.1"/>
    <property type="molecule type" value="Genomic_DNA"/>
</dbReference>
<dbReference type="Pfam" id="PF20695">
    <property type="entry name" value="UbiD_N"/>
    <property type="match status" value="1"/>
</dbReference>
<dbReference type="AlphaFoldDB" id="A0A932GS15"/>
<dbReference type="InterPro" id="IPR002830">
    <property type="entry name" value="UbiD"/>
</dbReference>
<dbReference type="Gene3D" id="1.20.5.4570">
    <property type="match status" value="1"/>
</dbReference>
<dbReference type="PANTHER" id="PTHR30108">
    <property type="entry name" value="3-OCTAPRENYL-4-HYDROXYBENZOATE CARBOXY-LYASE-RELATED"/>
    <property type="match status" value="1"/>
</dbReference>
<dbReference type="Pfam" id="PF20696">
    <property type="entry name" value="UbiD_C"/>
    <property type="match status" value="1"/>
</dbReference>
<dbReference type="SUPFAM" id="SSF143968">
    <property type="entry name" value="UbiD C-terminal domain-like"/>
    <property type="match status" value="1"/>
</dbReference>
<dbReference type="GO" id="GO:0046281">
    <property type="term" value="P:cinnamic acid catabolic process"/>
    <property type="evidence" value="ECO:0007669"/>
    <property type="project" value="TreeGrafter"/>
</dbReference>
<dbReference type="Proteomes" id="UP000741360">
    <property type="component" value="Unassembled WGS sequence"/>
</dbReference>
<feature type="domain" description="3-octaprenyl-4-hydroxybenzoate carboxy-lyase-like C-terminal" evidence="3">
    <location>
        <begin position="322"/>
        <end position="424"/>
    </location>
</feature>
<dbReference type="InterPro" id="IPR049383">
    <property type="entry name" value="UbiD-like_N"/>
</dbReference>
<feature type="domain" description="3-octaprenyl-4-hydroxybenzoate carboxy-lyase-like Rift-related" evidence="1">
    <location>
        <begin position="102"/>
        <end position="296"/>
    </location>
</feature>
<dbReference type="InterPro" id="IPR048304">
    <property type="entry name" value="UbiD_Rift_dom"/>
</dbReference>
<gene>
    <name evidence="4" type="ORF">HYY65_14305</name>
</gene>
<dbReference type="GO" id="GO:0016831">
    <property type="term" value="F:carboxy-lyase activity"/>
    <property type="evidence" value="ECO:0007669"/>
    <property type="project" value="InterPro"/>
</dbReference>
<dbReference type="NCBIfam" id="TIGR00148">
    <property type="entry name" value="UbiD family decarboxylase"/>
    <property type="match status" value="1"/>
</dbReference>
<dbReference type="SUPFAM" id="SSF50475">
    <property type="entry name" value="FMN-binding split barrel"/>
    <property type="match status" value="1"/>
</dbReference>
<organism evidence="4 5">
    <name type="scientific">Tectimicrobiota bacterium</name>
    <dbReference type="NCBI Taxonomy" id="2528274"/>
    <lineage>
        <taxon>Bacteria</taxon>
        <taxon>Pseudomonadati</taxon>
        <taxon>Nitrospinota/Tectimicrobiota group</taxon>
        <taxon>Candidatus Tectimicrobiota</taxon>
    </lineage>
</organism>
<accession>A0A932GS15</accession>
<reference evidence="4" key="1">
    <citation type="submission" date="2020-07" db="EMBL/GenBank/DDBJ databases">
        <title>Huge and variable diversity of episymbiotic CPR bacteria and DPANN archaea in groundwater ecosystems.</title>
        <authorList>
            <person name="He C.Y."/>
            <person name="Keren R."/>
            <person name="Whittaker M."/>
            <person name="Farag I.F."/>
            <person name="Doudna J."/>
            <person name="Cate J.H.D."/>
            <person name="Banfield J.F."/>
        </authorList>
    </citation>
    <scope>NUCLEOTIDE SEQUENCE</scope>
    <source>
        <strain evidence="4">NC_groundwater_717_Ag_S-0.2um_59_8</strain>
    </source>
</reference>
<proteinExistence type="predicted"/>
<dbReference type="PANTHER" id="PTHR30108:SF17">
    <property type="entry name" value="FERULIC ACID DECARBOXYLASE 1"/>
    <property type="match status" value="1"/>
</dbReference>
<name>A0A932GS15_UNCTE</name>
<dbReference type="Pfam" id="PF01977">
    <property type="entry name" value="UbiD"/>
    <property type="match status" value="1"/>
</dbReference>
<feature type="domain" description="3-octaprenyl-4-hydroxybenzoate carboxy-lyase-like N-terminal" evidence="2">
    <location>
        <begin position="11"/>
        <end position="88"/>
    </location>
</feature>
<protein>
    <submittedName>
        <fullName evidence="4">UbiD family decarboxylase</fullName>
    </submittedName>
</protein>
<evidence type="ECO:0000259" key="1">
    <source>
        <dbReference type="Pfam" id="PF01977"/>
    </source>
</evidence>
<dbReference type="InterPro" id="IPR049381">
    <property type="entry name" value="UbiD-like_C"/>
</dbReference>